<feature type="transmembrane region" description="Helical" evidence="1">
    <location>
        <begin position="202"/>
        <end position="235"/>
    </location>
</feature>
<feature type="transmembrane region" description="Helical" evidence="1">
    <location>
        <begin position="255"/>
        <end position="284"/>
    </location>
</feature>
<protein>
    <submittedName>
        <fullName evidence="2">Putative membrane protein</fullName>
    </submittedName>
</protein>
<proteinExistence type="predicted"/>
<evidence type="ECO:0000313" key="2">
    <source>
        <dbReference type="EMBL" id="EGF90327.1"/>
    </source>
</evidence>
<feature type="transmembrane region" description="Helical" evidence="1">
    <location>
        <begin position="64"/>
        <end position="97"/>
    </location>
</feature>
<feature type="transmembrane region" description="Helical" evidence="1">
    <location>
        <begin position="118"/>
        <end position="146"/>
    </location>
</feature>
<keyword evidence="3" id="KW-1185">Reference proteome</keyword>
<keyword evidence="1" id="KW-1133">Transmembrane helix</keyword>
<gene>
    <name evidence="2" type="ORF">ABI_33450</name>
</gene>
<reference evidence="3" key="1">
    <citation type="submission" date="2011-03" db="EMBL/GenBank/DDBJ databases">
        <title>Draft genome sequence of Brevundimonas diminuta.</title>
        <authorList>
            <person name="Brown P.J.B."/>
            <person name="Buechlein A."/>
            <person name="Hemmerich C."/>
            <person name="Brun Y.V."/>
        </authorList>
    </citation>
    <scope>NUCLEOTIDE SEQUENCE [LARGE SCALE GENOMIC DNA]</scope>
    <source>
        <strain evidence="3">C19</strain>
    </source>
</reference>
<accession>F4QQ40</accession>
<dbReference type="STRING" id="715226.ABI_33450"/>
<dbReference type="eggNOG" id="ENOG5032X2M">
    <property type="taxonomic scope" value="Bacteria"/>
</dbReference>
<evidence type="ECO:0000256" key="1">
    <source>
        <dbReference type="SAM" id="Phobius"/>
    </source>
</evidence>
<evidence type="ECO:0000313" key="3">
    <source>
        <dbReference type="Proteomes" id="UP000006512"/>
    </source>
</evidence>
<organism evidence="2 3">
    <name type="scientific">Asticcacaulis biprosthecium C19</name>
    <dbReference type="NCBI Taxonomy" id="715226"/>
    <lineage>
        <taxon>Bacteria</taxon>
        <taxon>Pseudomonadati</taxon>
        <taxon>Pseudomonadota</taxon>
        <taxon>Alphaproteobacteria</taxon>
        <taxon>Caulobacterales</taxon>
        <taxon>Caulobacteraceae</taxon>
        <taxon>Asticcacaulis</taxon>
    </lineage>
</organism>
<dbReference type="OrthoDB" id="7617808at2"/>
<dbReference type="AlphaFoldDB" id="F4QQ40"/>
<dbReference type="RefSeq" id="WP_006274127.1">
    <property type="nucleotide sequence ID" value="NZ_GL883079.1"/>
</dbReference>
<feature type="transmembrane region" description="Helical" evidence="1">
    <location>
        <begin position="20"/>
        <end position="44"/>
    </location>
</feature>
<keyword evidence="1" id="KW-0812">Transmembrane</keyword>
<name>F4QQ40_9CAUL</name>
<keyword evidence="1" id="KW-0472">Membrane</keyword>
<sequence length="306" mass="33073">MKLDIEFAFEGFRILRKRPWAVAAWGVVFLLANLIGFGSFVPLALPALIQLFNSSGSAPDPAVIASLIAGLILPYIVLFIVMILAGAVVSCAVFRAALTDEKPGFGYLRLGGDEFRLILVHIIFSLMFVGFYLVCAIVGGILTFAFSQIDEDLAGLGVGLTILLGLGVMIWLMVRLSLFSVQSFDEKRINLFGSWKLTKGKAWTLFGGYLLAGILAVVVETIVMTVVWFVMAIVMFANMGAWQSIGNSATPDLTAILWVVGPMLAGYIAVFSLVAWPIMTAILVGAPAAAYRALSDRHPNTVEKIF</sequence>
<dbReference type="HOGENOM" id="CLU_078152_0_0_5"/>
<dbReference type="EMBL" id="GL883079">
    <property type="protein sequence ID" value="EGF90327.1"/>
    <property type="molecule type" value="Genomic_DNA"/>
</dbReference>
<feature type="transmembrane region" description="Helical" evidence="1">
    <location>
        <begin position="158"/>
        <end position="181"/>
    </location>
</feature>
<dbReference type="Proteomes" id="UP000006512">
    <property type="component" value="Unassembled WGS sequence"/>
</dbReference>